<organism evidence="1 2">
    <name type="scientific">Acidithiobacillus concretivorus</name>
    <dbReference type="NCBI Taxonomy" id="3063952"/>
    <lineage>
        <taxon>Bacteria</taxon>
        <taxon>Pseudomonadati</taxon>
        <taxon>Pseudomonadota</taxon>
        <taxon>Acidithiobacillia</taxon>
        <taxon>Acidithiobacillales</taxon>
        <taxon>Acidithiobacillaceae</taxon>
        <taxon>Acidithiobacillus</taxon>
    </lineage>
</organism>
<protein>
    <submittedName>
        <fullName evidence="1">Uncharacterized protein</fullName>
    </submittedName>
</protein>
<comment type="caution">
    <text evidence="1">The sequence shown here is derived from an EMBL/GenBank/DDBJ whole genome shotgun (WGS) entry which is preliminary data.</text>
</comment>
<name>A0ABS5ZRU3_9PROT</name>
<evidence type="ECO:0000313" key="2">
    <source>
        <dbReference type="Proteomes" id="UP001197028"/>
    </source>
</evidence>
<accession>A0ABS5ZRU3</accession>
<reference evidence="1 2" key="1">
    <citation type="journal article" date="2021" name="ISME J.">
        <title>Genomic evolution of the class Acidithiobacillia: deep-branching Proteobacteria living in extreme acidic conditions.</title>
        <authorList>
            <person name="Moya-Beltran A."/>
            <person name="Beard S."/>
            <person name="Rojas-Villalobos C."/>
            <person name="Issotta F."/>
            <person name="Gallardo Y."/>
            <person name="Ulloa R."/>
            <person name="Giaveno A."/>
            <person name="Degli Esposti M."/>
            <person name="Johnson D.B."/>
            <person name="Quatrini R."/>
        </authorList>
    </citation>
    <scope>NUCLEOTIDE SEQUENCE [LARGE SCALE GENOMIC DNA]</scope>
    <source>
        <strain evidence="1 2">ATCC 19703</strain>
    </source>
</reference>
<dbReference type="Proteomes" id="UP001197028">
    <property type="component" value="Unassembled WGS sequence"/>
</dbReference>
<dbReference type="EMBL" id="JABELD010000062">
    <property type="protein sequence ID" value="MBU2738872.1"/>
    <property type="molecule type" value="Genomic_DNA"/>
</dbReference>
<evidence type="ECO:0000313" key="1">
    <source>
        <dbReference type="EMBL" id="MBU2738872.1"/>
    </source>
</evidence>
<proteinExistence type="predicted"/>
<sequence>MKLGEHKTVQARILGYAEAIGWTLVSREEAEQRRGFDLEVPPADRTKNRSLFFDDLLDA</sequence>
<dbReference type="RefSeq" id="WP_215863846.1">
    <property type="nucleotide sequence ID" value="NZ_JABELD010000062.1"/>
</dbReference>
<keyword evidence="2" id="KW-1185">Reference proteome</keyword>
<gene>
    <name evidence="1" type="ORF">HJG40_08765</name>
</gene>